<organism evidence="1 2">
    <name type="scientific">Vaccinium darrowii</name>
    <dbReference type="NCBI Taxonomy" id="229202"/>
    <lineage>
        <taxon>Eukaryota</taxon>
        <taxon>Viridiplantae</taxon>
        <taxon>Streptophyta</taxon>
        <taxon>Embryophyta</taxon>
        <taxon>Tracheophyta</taxon>
        <taxon>Spermatophyta</taxon>
        <taxon>Magnoliopsida</taxon>
        <taxon>eudicotyledons</taxon>
        <taxon>Gunneridae</taxon>
        <taxon>Pentapetalae</taxon>
        <taxon>asterids</taxon>
        <taxon>Ericales</taxon>
        <taxon>Ericaceae</taxon>
        <taxon>Vaccinioideae</taxon>
        <taxon>Vaccinieae</taxon>
        <taxon>Vaccinium</taxon>
    </lineage>
</organism>
<gene>
    <name evidence="1" type="ORF">Vadar_019244</name>
</gene>
<proteinExistence type="predicted"/>
<comment type="caution">
    <text evidence="1">The sequence shown here is derived from an EMBL/GenBank/DDBJ whole genome shotgun (WGS) entry which is preliminary data.</text>
</comment>
<accession>A0ACB7YWS5</accession>
<dbReference type="Proteomes" id="UP000828048">
    <property type="component" value="Chromosome 3"/>
</dbReference>
<dbReference type="EMBL" id="CM037153">
    <property type="protein sequence ID" value="KAH7858030.1"/>
    <property type="molecule type" value="Genomic_DNA"/>
</dbReference>
<sequence length="477" mass="54308">MKWIEHSSWTLVAPLRISDQAMVDWSKLPNELWRSIAGKLRLIEDYLRFGGVSRSWHLITLEKESYSCSELPWVMLTENEASGIRGFHSLFSNKIYKLLLPEICGRRCWGSSHGWLVSVGTDLEMHVLNPLSRVQISLPPLHKCPNLGKLICNPVDFRDNFVYKVVISSSPLDSNCLIMAIYSDCGKIAFTRPIDKGWSQWTPLECANLSIHDIIYYNGNIYAVESYCDVLVFNLSGSLLKTIPFEGWEEGNVLEYDDNYLVECGGEIYMVVRCFYDTRNADTPFLKTWRFLVYKLDKCTDKWEKVDGLGNWSVFLGSNNSFSILASKDSRCRKNCIYFTDDYYGWFNTPGSYDMGIYDLDNGKLEPYLLGNASQYGARDEVGSVTDDRGMEFMSSCIMVRENGMEAPVKEANIVLEWIDRLYFGFMVNTQKAFDSVLEQGESEVDDFQVKESVLVLLDARKSNAIKAMSSGIAGAD</sequence>
<evidence type="ECO:0000313" key="1">
    <source>
        <dbReference type="EMBL" id="KAH7858030.1"/>
    </source>
</evidence>
<name>A0ACB7YWS5_9ERIC</name>
<evidence type="ECO:0000313" key="2">
    <source>
        <dbReference type="Proteomes" id="UP000828048"/>
    </source>
</evidence>
<reference evidence="1 2" key="1">
    <citation type="journal article" date="2021" name="Hortic Res">
        <title>High-quality reference genome and annotation aids understanding of berry development for evergreen blueberry (Vaccinium darrowii).</title>
        <authorList>
            <person name="Yu J."/>
            <person name="Hulse-Kemp A.M."/>
            <person name="Babiker E."/>
            <person name="Staton M."/>
        </authorList>
    </citation>
    <scope>NUCLEOTIDE SEQUENCE [LARGE SCALE GENOMIC DNA]</scope>
    <source>
        <strain evidence="2">cv. NJ 8807/NJ 8810</strain>
        <tissue evidence="1">Young leaf</tissue>
    </source>
</reference>
<keyword evidence="2" id="KW-1185">Reference proteome</keyword>
<protein>
    <submittedName>
        <fullName evidence="1">Uncharacterized protein</fullName>
    </submittedName>
</protein>